<dbReference type="SUPFAM" id="SSF52058">
    <property type="entry name" value="L domain-like"/>
    <property type="match status" value="1"/>
</dbReference>
<dbReference type="InterPro" id="IPR050328">
    <property type="entry name" value="Dev_Immune_Receptor"/>
</dbReference>
<gene>
    <name evidence="2" type="ORF">CLUMA_CG003375</name>
</gene>
<dbReference type="AlphaFoldDB" id="A0A1J1HU12"/>
<sequence length="233" mass="27702">MKFQIKFSTNCETFCGFQRNKWTPFGTLNECLVENVEIESRNDKMLSVKTFGHPDDDFDTFTPESDDYDSDDEDYCYDVKSFYIYRSPACHFIPQGISNNFRNLTVLVLSYTGLKSLTNEDLKPFKQLRGLYVDNNLLETLETDLFMYNPKLREISFNENKIKRIAFNILDKLVMLQKAEFYRNHCIDMGAETFHQLENLKLVLKKKFKPRKRILENFDETLEYCKALYEHEE</sequence>
<accession>A0A1J1HU12</accession>
<proteinExistence type="predicted"/>
<dbReference type="Proteomes" id="UP000183832">
    <property type="component" value="Unassembled WGS sequence"/>
</dbReference>
<protein>
    <submittedName>
        <fullName evidence="2">CLUMA_CG003375, isoform A</fullName>
    </submittedName>
</protein>
<keyword evidence="1" id="KW-0732">Signal</keyword>
<evidence type="ECO:0000313" key="2">
    <source>
        <dbReference type="EMBL" id="CRK89641.1"/>
    </source>
</evidence>
<evidence type="ECO:0000313" key="3">
    <source>
        <dbReference type="Proteomes" id="UP000183832"/>
    </source>
</evidence>
<dbReference type="EMBL" id="CVRI01000014">
    <property type="protein sequence ID" value="CRK89641.1"/>
    <property type="molecule type" value="Genomic_DNA"/>
</dbReference>
<name>A0A1J1HU12_9DIPT</name>
<dbReference type="PANTHER" id="PTHR24373">
    <property type="entry name" value="SLIT RELATED LEUCINE-RICH REPEAT NEURONAL PROTEIN"/>
    <property type="match status" value="1"/>
</dbReference>
<dbReference type="InterPro" id="IPR001611">
    <property type="entry name" value="Leu-rich_rpt"/>
</dbReference>
<dbReference type="InterPro" id="IPR032675">
    <property type="entry name" value="LRR_dom_sf"/>
</dbReference>
<dbReference type="Gene3D" id="3.80.10.10">
    <property type="entry name" value="Ribonuclease Inhibitor"/>
    <property type="match status" value="1"/>
</dbReference>
<dbReference type="PANTHER" id="PTHR24373:SF275">
    <property type="entry name" value="TIR DOMAIN-CONTAINING PROTEIN"/>
    <property type="match status" value="1"/>
</dbReference>
<evidence type="ECO:0000256" key="1">
    <source>
        <dbReference type="ARBA" id="ARBA00022729"/>
    </source>
</evidence>
<reference evidence="2 3" key="1">
    <citation type="submission" date="2015-04" db="EMBL/GenBank/DDBJ databases">
        <authorList>
            <person name="Syromyatnikov M.Y."/>
            <person name="Popov V.N."/>
        </authorList>
    </citation>
    <scope>NUCLEOTIDE SEQUENCE [LARGE SCALE GENOMIC DNA]</scope>
</reference>
<keyword evidence="3" id="KW-1185">Reference proteome</keyword>
<dbReference type="Pfam" id="PF13855">
    <property type="entry name" value="LRR_8"/>
    <property type="match status" value="1"/>
</dbReference>
<organism evidence="2 3">
    <name type="scientific">Clunio marinus</name>
    <dbReference type="NCBI Taxonomy" id="568069"/>
    <lineage>
        <taxon>Eukaryota</taxon>
        <taxon>Metazoa</taxon>
        <taxon>Ecdysozoa</taxon>
        <taxon>Arthropoda</taxon>
        <taxon>Hexapoda</taxon>
        <taxon>Insecta</taxon>
        <taxon>Pterygota</taxon>
        <taxon>Neoptera</taxon>
        <taxon>Endopterygota</taxon>
        <taxon>Diptera</taxon>
        <taxon>Nematocera</taxon>
        <taxon>Chironomoidea</taxon>
        <taxon>Chironomidae</taxon>
        <taxon>Clunio</taxon>
    </lineage>
</organism>
<dbReference type="OrthoDB" id="7790068at2759"/>